<keyword evidence="4" id="KW-1185">Reference proteome</keyword>
<dbReference type="PANTHER" id="PTHR43157">
    <property type="entry name" value="PHOSPHATIDYLINOSITOL-GLYCAN BIOSYNTHESIS CLASS F PROTEIN-RELATED"/>
    <property type="match status" value="1"/>
</dbReference>
<protein>
    <recommendedName>
        <fullName evidence="5">NAD(P)-binding protein</fullName>
    </recommendedName>
</protein>
<evidence type="ECO:0000256" key="2">
    <source>
        <dbReference type="RuleBase" id="RU000363"/>
    </source>
</evidence>
<organism evidence="3 4">
    <name type="scientific">Hohenbuehelia grisea</name>
    <dbReference type="NCBI Taxonomy" id="104357"/>
    <lineage>
        <taxon>Eukaryota</taxon>
        <taxon>Fungi</taxon>
        <taxon>Dikarya</taxon>
        <taxon>Basidiomycota</taxon>
        <taxon>Agaricomycotina</taxon>
        <taxon>Agaricomycetes</taxon>
        <taxon>Agaricomycetidae</taxon>
        <taxon>Agaricales</taxon>
        <taxon>Pleurotineae</taxon>
        <taxon>Pleurotaceae</taxon>
        <taxon>Hohenbuehelia</taxon>
    </lineage>
</organism>
<dbReference type="Pfam" id="PF00106">
    <property type="entry name" value="adh_short"/>
    <property type="match status" value="1"/>
</dbReference>
<dbReference type="InterPro" id="IPR002347">
    <property type="entry name" value="SDR_fam"/>
</dbReference>
<sequence>MPKFNPTTDLMDLKGKVVVVTGGNRGIGLETVRQLAQRGAKVYLGARSETVASAVIQKLQRERPESANGEVVWLPLDLSDPRLAKEAASDFLAKETRLDILINNAGTMDHTYAKTADGVSHAVVVNYISPFVFTQTLLPLLKETATRPESDVRIINVASTVHRMVSPRFRNKEDFNVTYNWRPMAGFLRYCHSKFPIIPWTKELQRRFDAENTLITCIALHPGGVDTFSQNWPLPRISTWLVRLAISPPEEGAFTTLFAAASPQVASDKEQYKGQYLEPIGKLSKPSKLAEDPKLADELWTTTQDFLTGLGL</sequence>
<evidence type="ECO:0000313" key="3">
    <source>
        <dbReference type="EMBL" id="KAL0958395.1"/>
    </source>
</evidence>
<accession>A0ABR3JSP2</accession>
<keyword evidence="1" id="KW-0560">Oxidoreductase</keyword>
<dbReference type="PRINTS" id="PR00081">
    <property type="entry name" value="GDHRDH"/>
</dbReference>
<evidence type="ECO:0000313" key="4">
    <source>
        <dbReference type="Proteomes" id="UP001556367"/>
    </source>
</evidence>
<dbReference type="SUPFAM" id="SSF51735">
    <property type="entry name" value="NAD(P)-binding Rossmann-fold domains"/>
    <property type="match status" value="1"/>
</dbReference>
<name>A0ABR3JSP2_9AGAR</name>
<evidence type="ECO:0000256" key="1">
    <source>
        <dbReference type="ARBA" id="ARBA00023002"/>
    </source>
</evidence>
<dbReference type="PRINTS" id="PR00080">
    <property type="entry name" value="SDRFAMILY"/>
</dbReference>
<dbReference type="Gene3D" id="3.40.50.720">
    <property type="entry name" value="NAD(P)-binding Rossmann-like Domain"/>
    <property type="match status" value="1"/>
</dbReference>
<dbReference type="Proteomes" id="UP001556367">
    <property type="component" value="Unassembled WGS sequence"/>
</dbReference>
<dbReference type="InterPro" id="IPR036291">
    <property type="entry name" value="NAD(P)-bd_dom_sf"/>
</dbReference>
<gene>
    <name evidence="3" type="ORF">HGRIS_000536</name>
</gene>
<proteinExistence type="inferred from homology"/>
<comment type="caution">
    <text evidence="3">The sequence shown here is derived from an EMBL/GenBank/DDBJ whole genome shotgun (WGS) entry which is preliminary data.</text>
</comment>
<dbReference type="EMBL" id="JASNQZ010000004">
    <property type="protein sequence ID" value="KAL0958395.1"/>
    <property type="molecule type" value="Genomic_DNA"/>
</dbReference>
<comment type="similarity">
    <text evidence="2">Belongs to the short-chain dehydrogenases/reductases (SDR) family.</text>
</comment>
<evidence type="ECO:0008006" key="5">
    <source>
        <dbReference type="Google" id="ProtNLM"/>
    </source>
</evidence>
<dbReference type="PANTHER" id="PTHR43157:SF31">
    <property type="entry name" value="PHOSPHATIDYLINOSITOL-GLYCAN BIOSYNTHESIS CLASS F PROTEIN"/>
    <property type="match status" value="1"/>
</dbReference>
<reference evidence="4" key="1">
    <citation type="submission" date="2024-06" db="EMBL/GenBank/DDBJ databases">
        <title>Multi-omics analyses provide insights into the biosynthesis of the anticancer antibiotic pleurotin in Hohenbuehelia grisea.</title>
        <authorList>
            <person name="Weaver J.A."/>
            <person name="Alberti F."/>
        </authorList>
    </citation>
    <scope>NUCLEOTIDE SEQUENCE [LARGE SCALE GENOMIC DNA]</scope>
    <source>
        <strain evidence="4">T-177</strain>
    </source>
</reference>